<reference evidence="2" key="1">
    <citation type="submission" date="2020-07" db="EMBL/GenBank/DDBJ databases">
        <title>Multicomponent nature underlies the extraordinary mechanical properties of spider dragline silk.</title>
        <authorList>
            <person name="Kono N."/>
            <person name="Nakamura H."/>
            <person name="Mori M."/>
            <person name="Yoshida Y."/>
            <person name="Ohtoshi R."/>
            <person name="Malay A.D."/>
            <person name="Moran D.A.P."/>
            <person name="Tomita M."/>
            <person name="Numata K."/>
            <person name="Arakawa K."/>
        </authorList>
    </citation>
    <scope>NUCLEOTIDE SEQUENCE</scope>
</reference>
<feature type="region of interest" description="Disordered" evidence="1">
    <location>
        <begin position="56"/>
        <end position="75"/>
    </location>
</feature>
<gene>
    <name evidence="2" type="ORF">TNCT_385251</name>
</gene>
<proteinExistence type="predicted"/>
<evidence type="ECO:0000313" key="2">
    <source>
        <dbReference type="EMBL" id="GFR03652.1"/>
    </source>
</evidence>
<dbReference type="EMBL" id="BMAO01015709">
    <property type="protein sequence ID" value="GFR03652.1"/>
    <property type="molecule type" value="Genomic_DNA"/>
</dbReference>
<accession>A0A8X6LCR1</accession>
<organism evidence="2 3">
    <name type="scientific">Trichonephila clavata</name>
    <name type="common">Joro spider</name>
    <name type="synonym">Nephila clavata</name>
    <dbReference type="NCBI Taxonomy" id="2740835"/>
    <lineage>
        <taxon>Eukaryota</taxon>
        <taxon>Metazoa</taxon>
        <taxon>Ecdysozoa</taxon>
        <taxon>Arthropoda</taxon>
        <taxon>Chelicerata</taxon>
        <taxon>Arachnida</taxon>
        <taxon>Araneae</taxon>
        <taxon>Araneomorphae</taxon>
        <taxon>Entelegynae</taxon>
        <taxon>Araneoidea</taxon>
        <taxon>Nephilidae</taxon>
        <taxon>Trichonephila</taxon>
    </lineage>
</organism>
<dbReference type="AlphaFoldDB" id="A0A8X6LCR1"/>
<name>A0A8X6LCR1_TRICU</name>
<dbReference type="Proteomes" id="UP000887116">
    <property type="component" value="Unassembled WGS sequence"/>
</dbReference>
<keyword evidence="3" id="KW-1185">Reference proteome</keyword>
<protein>
    <submittedName>
        <fullName evidence="2">Uncharacterized protein</fullName>
    </submittedName>
</protein>
<evidence type="ECO:0000256" key="1">
    <source>
        <dbReference type="SAM" id="MobiDB-lite"/>
    </source>
</evidence>
<evidence type="ECO:0000313" key="3">
    <source>
        <dbReference type="Proteomes" id="UP000887116"/>
    </source>
</evidence>
<comment type="caution">
    <text evidence="2">The sequence shown here is derived from an EMBL/GenBank/DDBJ whole genome shotgun (WGS) entry which is preliminary data.</text>
</comment>
<sequence>MIHREERKMLEFRRGGPPLLLLGEGEIVHHAICITPSLHFRRWGWKRRRTRTSCHQQRIGSPLLEMPSSQDGDHH</sequence>